<feature type="transmembrane region" description="Helical" evidence="1">
    <location>
        <begin position="9"/>
        <end position="29"/>
    </location>
</feature>
<evidence type="ECO:0000256" key="1">
    <source>
        <dbReference type="SAM" id="Phobius"/>
    </source>
</evidence>
<proteinExistence type="predicted"/>
<evidence type="ECO:0000313" key="2">
    <source>
        <dbReference type="EMBL" id="BCL23561.1"/>
    </source>
</evidence>
<keyword evidence="1" id="KW-0472">Membrane</keyword>
<keyword evidence="1" id="KW-1133">Transmembrane helix</keyword>
<dbReference type="EMBL" id="AP023439">
    <property type="protein sequence ID" value="BCL23561.1"/>
    <property type="molecule type" value="Genomic_DNA"/>
</dbReference>
<dbReference type="AlphaFoldDB" id="A0A7G1NLV1"/>
<reference evidence="2 3" key="1">
    <citation type="journal article" date="2014" name="Int. J. Syst. Evol. Microbiol.">
        <title>Complete genome sequence of Corynebacterium casei LMG S-19264T (=DSM 44701T), isolated from a smear-ripened cheese.</title>
        <authorList>
            <consortium name="US DOE Joint Genome Institute (JGI-PGF)"/>
            <person name="Walter F."/>
            <person name="Albersmeier A."/>
            <person name="Kalinowski J."/>
            <person name="Ruckert C."/>
        </authorList>
    </citation>
    <scope>NUCLEOTIDE SEQUENCE [LARGE SCALE GENOMIC DNA]</scope>
    <source>
        <strain evidence="2 3">JCM 4255</strain>
    </source>
</reference>
<feature type="transmembrane region" description="Helical" evidence="1">
    <location>
        <begin position="35"/>
        <end position="55"/>
    </location>
</feature>
<dbReference type="Proteomes" id="UP000516373">
    <property type="component" value="Chromosome"/>
</dbReference>
<gene>
    <name evidence="2" type="ORF">GCM10017668_54040</name>
</gene>
<protein>
    <submittedName>
        <fullName evidence="2">Uncharacterized protein</fullName>
    </submittedName>
</protein>
<accession>A0A7G1NLV1</accession>
<sequence length="58" mass="5948">MRLSAKRHFGIALVVAGALMCLAGAALYVMPGPGFPVLALGLAAVVIGLFLLAALRRE</sequence>
<evidence type="ECO:0000313" key="3">
    <source>
        <dbReference type="Proteomes" id="UP000516373"/>
    </source>
</evidence>
<keyword evidence="1" id="KW-0812">Transmembrane</keyword>
<dbReference type="KEGG" id="stui:GCM10017668_54040"/>
<organism evidence="2 3">
    <name type="scientific">Streptomyces tuirus</name>
    <dbReference type="NCBI Taxonomy" id="68278"/>
    <lineage>
        <taxon>Bacteria</taxon>
        <taxon>Bacillati</taxon>
        <taxon>Actinomycetota</taxon>
        <taxon>Actinomycetes</taxon>
        <taxon>Kitasatosporales</taxon>
        <taxon>Streptomycetaceae</taxon>
        <taxon>Streptomyces</taxon>
    </lineage>
</organism>
<name>A0A7G1NLV1_9ACTN</name>